<accession>A0A9Q0P325</accession>
<comment type="caution">
    <text evidence="1">The sequence shown here is derived from an EMBL/GenBank/DDBJ whole genome shotgun (WGS) entry which is preliminary data.</text>
</comment>
<dbReference type="AlphaFoldDB" id="A0A9Q0P325"/>
<keyword evidence="2" id="KW-1185">Reference proteome</keyword>
<sequence length="146" mass="16083">MVKGFVFFVERRDPIENKAAAFSSSHGVFPSEAGCAATPGITNGICQSPNVESLLQAFSSEIQEKTRGQDRLKGKDSSSQSGQKLIQLQNTVLLCDLPTKMYLHKSYMLALLVMLLLQLPIPMSYPATALKWVFQIMQQPTVLGFS</sequence>
<name>A0A9Q0P325_SALPP</name>
<dbReference type="Proteomes" id="UP001151532">
    <property type="component" value="Chromosome 14"/>
</dbReference>
<proteinExistence type="predicted"/>
<dbReference type="EMBL" id="JAPFFK010000020">
    <property type="protein sequence ID" value="KAJ6680671.1"/>
    <property type="molecule type" value="Genomic_DNA"/>
</dbReference>
<organism evidence="1 2">
    <name type="scientific">Salix purpurea</name>
    <name type="common">Purple osier willow</name>
    <dbReference type="NCBI Taxonomy" id="77065"/>
    <lineage>
        <taxon>Eukaryota</taxon>
        <taxon>Viridiplantae</taxon>
        <taxon>Streptophyta</taxon>
        <taxon>Embryophyta</taxon>
        <taxon>Tracheophyta</taxon>
        <taxon>Spermatophyta</taxon>
        <taxon>Magnoliopsida</taxon>
        <taxon>eudicotyledons</taxon>
        <taxon>Gunneridae</taxon>
        <taxon>Pentapetalae</taxon>
        <taxon>rosids</taxon>
        <taxon>fabids</taxon>
        <taxon>Malpighiales</taxon>
        <taxon>Salicaceae</taxon>
        <taxon>Saliceae</taxon>
        <taxon>Salix</taxon>
    </lineage>
</organism>
<protein>
    <submittedName>
        <fullName evidence="1">Uncharacterized protein</fullName>
    </submittedName>
</protein>
<evidence type="ECO:0000313" key="2">
    <source>
        <dbReference type="Proteomes" id="UP001151532"/>
    </source>
</evidence>
<evidence type="ECO:0000313" key="1">
    <source>
        <dbReference type="EMBL" id="KAJ6680671.1"/>
    </source>
</evidence>
<reference evidence="1" key="1">
    <citation type="submission" date="2022-11" db="EMBL/GenBank/DDBJ databases">
        <authorList>
            <person name="Hyden B.L."/>
            <person name="Feng K."/>
            <person name="Yates T."/>
            <person name="Jawdy S."/>
            <person name="Smart L.B."/>
            <person name="Muchero W."/>
        </authorList>
    </citation>
    <scope>NUCLEOTIDE SEQUENCE</scope>
    <source>
        <tissue evidence="1">Shoot tip</tissue>
    </source>
</reference>
<gene>
    <name evidence="1" type="ORF">OIU79_020214</name>
</gene>
<reference evidence="1" key="2">
    <citation type="journal article" date="2023" name="Int. J. Mol. Sci.">
        <title>De Novo Assembly and Annotation of 11 Diverse Shrub Willow (Salix) Genomes Reveals Novel Gene Organization in Sex-Linked Regions.</title>
        <authorList>
            <person name="Hyden B."/>
            <person name="Feng K."/>
            <person name="Yates T.B."/>
            <person name="Jawdy S."/>
            <person name="Cereghino C."/>
            <person name="Smart L.B."/>
            <person name="Muchero W."/>
        </authorList>
    </citation>
    <scope>NUCLEOTIDE SEQUENCE</scope>
    <source>
        <tissue evidence="1">Shoot tip</tissue>
    </source>
</reference>